<dbReference type="Gene3D" id="3.40.630.30">
    <property type="match status" value="1"/>
</dbReference>
<feature type="domain" description="N-acetyltransferase" evidence="1">
    <location>
        <begin position="279"/>
        <end position="425"/>
    </location>
</feature>
<comment type="caution">
    <text evidence="2">The sequence shown here is derived from an EMBL/GenBank/DDBJ whole genome shotgun (WGS) entry which is preliminary data.</text>
</comment>
<dbReference type="Gene3D" id="3.40.50.2000">
    <property type="entry name" value="Glycogen Phosphorylase B"/>
    <property type="match status" value="1"/>
</dbReference>
<dbReference type="GO" id="GO:0016747">
    <property type="term" value="F:acyltransferase activity, transferring groups other than amino-acyl groups"/>
    <property type="evidence" value="ECO:0007669"/>
    <property type="project" value="InterPro"/>
</dbReference>
<evidence type="ECO:0000313" key="2">
    <source>
        <dbReference type="EMBL" id="RDU69668.1"/>
    </source>
</evidence>
<reference evidence="2 3" key="1">
    <citation type="submission" date="2018-04" db="EMBL/GenBank/DDBJ databases">
        <title>Novel Campyloabacter and Helicobacter Species and Strains.</title>
        <authorList>
            <person name="Mannion A.J."/>
            <person name="Shen Z."/>
            <person name="Fox J.G."/>
        </authorList>
    </citation>
    <scope>NUCLEOTIDE SEQUENCE [LARGE SCALE GENOMIC DNA]</scope>
    <source>
        <strain evidence="2 3">ATCC 700242</strain>
    </source>
</reference>
<dbReference type="EMBL" id="NXLU01000002">
    <property type="protein sequence ID" value="RDU69668.1"/>
    <property type="molecule type" value="Genomic_DNA"/>
</dbReference>
<dbReference type="Pfam" id="PF00583">
    <property type="entry name" value="Acetyltransf_1"/>
    <property type="match status" value="1"/>
</dbReference>
<protein>
    <submittedName>
        <fullName evidence="2">GNAT family N-acetyltransferase</fullName>
    </submittedName>
</protein>
<dbReference type="PROSITE" id="PS51186">
    <property type="entry name" value="GNAT"/>
    <property type="match status" value="1"/>
</dbReference>
<dbReference type="OrthoDB" id="5330177at2"/>
<sequence length="425" mass="48244">MRIDIFCESGEKYGLGHLRRCENLLLHLQEVFPSLEFKVTFHSCFTPLVSDIVIIDSYIAPLSFYESIKCEILICLDDFHRLSYPKNALILRPTLGAKTFAKSYGGSEYVILHPVFLGPKRKQTQKGKVLIHLGGSQQTSLISHILSTLHTEVHIINPYFKHSHYKTYHALCAQEICDLIDSSEIVICAGGGGMNEALSRGKKIIALCIANNQRTQLLHTPPLPSIFTFFSLSNLSCKLSYALKILDTLPPAKPLSLGNRLKPWLYKTLLPLISAKNALHFSLLTHKQKLEVLSLRNQKEVRENSLNPCIISAKEHFAFISSLHFCDFFWAFFENEEKKGEIIAVGSLSLKPDLKATLGIYKNIRYKHIGEKILHLLFQSAKKLNVRTIEVEVLKTNAKAIYLYSKLGFLTQKEKENSLMMEKRL</sequence>
<dbReference type="InterPro" id="IPR000182">
    <property type="entry name" value="GNAT_dom"/>
</dbReference>
<dbReference type="SUPFAM" id="SSF55729">
    <property type="entry name" value="Acyl-CoA N-acyltransferases (Nat)"/>
    <property type="match status" value="1"/>
</dbReference>
<evidence type="ECO:0000259" key="1">
    <source>
        <dbReference type="PROSITE" id="PS51186"/>
    </source>
</evidence>
<dbReference type="RefSeq" id="WP_104724276.1">
    <property type="nucleotide sequence ID" value="NZ_FZNE01000003.1"/>
</dbReference>
<organism evidence="2 3">
    <name type="scientific">Helicobacter cholecystus</name>
    <dbReference type="NCBI Taxonomy" id="45498"/>
    <lineage>
        <taxon>Bacteria</taxon>
        <taxon>Pseudomonadati</taxon>
        <taxon>Campylobacterota</taxon>
        <taxon>Epsilonproteobacteria</taxon>
        <taxon>Campylobacterales</taxon>
        <taxon>Helicobacteraceae</taxon>
        <taxon>Helicobacter</taxon>
    </lineage>
</organism>
<keyword evidence="3" id="KW-1185">Reference proteome</keyword>
<dbReference type="AlphaFoldDB" id="A0A3D8IWM4"/>
<name>A0A3D8IWM4_9HELI</name>
<dbReference type="InterPro" id="IPR016181">
    <property type="entry name" value="Acyl_CoA_acyltransferase"/>
</dbReference>
<gene>
    <name evidence="2" type="ORF">CQA62_03210</name>
</gene>
<dbReference type="Proteomes" id="UP000257067">
    <property type="component" value="Unassembled WGS sequence"/>
</dbReference>
<proteinExistence type="predicted"/>
<evidence type="ECO:0000313" key="3">
    <source>
        <dbReference type="Proteomes" id="UP000257067"/>
    </source>
</evidence>
<keyword evidence="2" id="KW-0808">Transferase</keyword>
<accession>A0A3D8IWM4</accession>